<accession>A0AAE3XNI1</accession>
<dbReference type="Proteomes" id="UP001185092">
    <property type="component" value="Unassembled WGS sequence"/>
</dbReference>
<proteinExistence type="predicted"/>
<organism evidence="1 2">
    <name type="scientific">Aureibacter tunicatorum</name>
    <dbReference type="NCBI Taxonomy" id="866807"/>
    <lineage>
        <taxon>Bacteria</taxon>
        <taxon>Pseudomonadati</taxon>
        <taxon>Bacteroidota</taxon>
        <taxon>Cytophagia</taxon>
        <taxon>Cytophagales</taxon>
        <taxon>Persicobacteraceae</taxon>
        <taxon>Aureibacter</taxon>
    </lineage>
</organism>
<evidence type="ECO:0000313" key="2">
    <source>
        <dbReference type="Proteomes" id="UP001185092"/>
    </source>
</evidence>
<name>A0AAE3XNI1_9BACT</name>
<protein>
    <submittedName>
        <fullName evidence="1">Uncharacterized protein</fullName>
    </submittedName>
</protein>
<dbReference type="EMBL" id="JAVDQD010000002">
    <property type="protein sequence ID" value="MDR6239213.1"/>
    <property type="molecule type" value="Genomic_DNA"/>
</dbReference>
<sequence>MAMLFEYFVDSALVPFAFEETRVLEHLEWEEYIGTAF</sequence>
<keyword evidence="2" id="KW-1185">Reference proteome</keyword>
<reference evidence="1" key="1">
    <citation type="submission" date="2023-07" db="EMBL/GenBank/DDBJ databases">
        <title>Genomic Encyclopedia of Type Strains, Phase IV (KMG-IV): sequencing the most valuable type-strain genomes for metagenomic binning, comparative biology and taxonomic classification.</title>
        <authorList>
            <person name="Goeker M."/>
        </authorList>
    </citation>
    <scope>NUCLEOTIDE SEQUENCE</scope>
    <source>
        <strain evidence="1">DSM 26174</strain>
    </source>
</reference>
<dbReference type="AlphaFoldDB" id="A0AAE3XNI1"/>
<gene>
    <name evidence="1" type="ORF">HNQ88_002250</name>
</gene>
<evidence type="ECO:0000313" key="1">
    <source>
        <dbReference type="EMBL" id="MDR6239213.1"/>
    </source>
</evidence>
<comment type="caution">
    <text evidence="1">The sequence shown here is derived from an EMBL/GenBank/DDBJ whole genome shotgun (WGS) entry which is preliminary data.</text>
</comment>